<dbReference type="PROSITE" id="PS52016">
    <property type="entry name" value="TONB_DEPENDENT_REC_3"/>
    <property type="match status" value="1"/>
</dbReference>
<dbReference type="NCBIfam" id="TIGR04056">
    <property type="entry name" value="OMP_RagA_SusC"/>
    <property type="match status" value="1"/>
</dbReference>
<dbReference type="EMBL" id="JBEXAC010000002">
    <property type="protein sequence ID" value="MET7000345.1"/>
    <property type="molecule type" value="Genomic_DNA"/>
</dbReference>
<feature type="chain" id="PRO_5045375148" evidence="10">
    <location>
        <begin position="21"/>
        <end position="1123"/>
    </location>
</feature>
<dbReference type="Gene3D" id="2.60.40.1120">
    <property type="entry name" value="Carboxypeptidase-like, regulatory domain"/>
    <property type="match status" value="1"/>
</dbReference>
<evidence type="ECO:0000256" key="7">
    <source>
        <dbReference type="ARBA" id="ARBA00023237"/>
    </source>
</evidence>
<protein>
    <submittedName>
        <fullName evidence="13">SusC/RagA family TonB-linked outer membrane protein</fullName>
    </submittedName>
</protein>
<keyword evidence="10" id="KW-0732">Signal</keyword>
<organism evidence="13 14">
    <name type="scientific">Chitinophaga defluvii</name>
    <dbReference type="NCBI Taxonomy" id="3163343"/>
    <lineage>
        <taxon>Bacteria</taxon>
        <taxon>Pseudomonadati</taxon>
        <taxon>Bacteroidota</taxon>
        <taxon>Chitinophagia</taxon>
        <taxon>Chitinophagales</taxon>
        <taxon>Chitinophagaceae</taxon>
        <taxon>Chitinophaga</taxon>
    </lineage>
</organism>
<dbReference type="Gene3D" id="2.170.130.10">
    <property type="entry name" value="TonB-dependent receptor, plug domain"/>
    <property type="match status" value="1"/>
</dbReference>
<keyword evidence="7 8" id="KW-0998">Cell outer membrane</keyword>
<dbReference type="InterPro" id="IPR039426">
    <property type="entry name" value="TonB-dep_rcpt-like"/>
</dbReference>
<dbReference type="InterPro" id="IPR012910">
    <property type="entry name" value="Plug_dom"/>
</dbReference>
<evidence type="ECO:0000256" key="3">
    <source>
        <dbReference type="ARBA" id="ARBA00022452"/>
    </source>
</evidence>
<name>A0ABV2TCI7_9BACT</name>
<keyword evidence="5 9" id="KW-0798">TonB box</keyword>
<dbReference type="InterPro" id="IPR008969">
    <property type="entry name" value="CarboxyPept-like_regulatory"/>
</dbReference>
<evidence type="ECO:0000256" key="5">
    <source>
        <dbReference type="ARBA" id="ARBA00023077"/>
    </source>
</evidence>
<dbReference type="Gene3D" id="2.40.170.20">
    <property type="entry name" value="TonB-dependent receptor, beta-barrel domain"/>
    <property type="match status" value="1"/>
</dbReference>
<sequence length="1123" mass="123155">MKLTAILLVTFLLNVAAVTAQKITFSGRNVPLTTIFSEVKKQTGYVCIYSDPVLSKAKPVTVTAQDEPLVSFLDKVFRNQPLTYRITDKNIAIAVAANHTSDMLSATEKKETDIVLTGKVMDSSGRPLEGASVEIKTLKLGTATNAQGGFRLTGVAEGSQILSISYVGYERQFKKINVEQENPEIFVVLATSTKAVDEIQVIAYGKASKRFQTGSVATIKSEVLERQPVMNVLQALQGQVPGVVVNTTSGAPGSRTTIQVRGQNSINAGINGVTNADQPLIIVDGVPLAAQNKNLYALSGFGGTILSSRPGTTGMSPLDNLNPADIESISFLKDADATSIYGSKGLNGVMLITTKKGKAGKTKLNLNVYTAPTKATRVVKMLNTDQYMMLRKEAMVNDGITSLPVTAANIRNYPDQLIFDPTKYTNFADKYYGGTANNTTVNASLSGGTGSTTFIVSTGYARETYNFPGDFKDERLTLHTGFRHAPASSKLSIDFGTDFSYSKNNTASSPNLGKALTLPPNLPEMVNPDGSLVWNYKGLDFGNLQMNAFLQQPFFTKNLSINSNMQLAYQIMHGLRVSVNTGYSFFLADQYGGYPRSTLNPATNRPSSADFSKNKLQAINIEPQINYDRTIGNGRLSLLAGGTYRREATDNDNLNASNYSNDAFLGTPAGAATLRIQTVNELYKYVAVFGRVNYVHDDKYILNLTGRRDGSSNFGPGRQFGNFGSAGMGWIFSEENFFRKKVPFVSFGKLSANYGTVGSDNIPPYGFQDYWALSEFTPIKGMIPYLPQNLFNPQYSWGVKKSWNASLDIGFFDGRLNVNTTWYRGRTSNQLTQTPLATQTGFTSVIQNQDAVVENKGWEFLISSENIKNKPFTWRTNFNVSFNRNTLVAYKDLSYSSYKTSYLIGKSTSTLLLFNYKGVNEETGLFEFYKADGKTPTYAPTGPGSNSLNDRSAYVDLQPKFTGGLTNTFNYKGFELTCHLQFAKQTDRNYLYSIYNISNLGNPYYMNLPVEALHRWQKSGDETDVQKLTTKAGTAAATGQANFVNSTGAYGDASYIRLKNVSLAYTMQEKWMKKVSITDCRVFVNAQNLLTITGYKVGDPEMPGVLYGIPPQRTIAAGLSFTF</sequence>
<evidence type="ECO:0000256" key="9">
    <source>
        <dbReference type="RuleBase" id="RU003357"/>
    </source>
</evidence>
<dbReference type="InterPro" id="IPR037066">
    <property type="entry name" value="Plug_dom_sf"/>
</dbReference>
<dbReference type="InterPro" id="IPR023997">
    <property type="entry name" value="TonB-dep_OMP_SusC/RagA_CS"/>
</dbReference>
<dbReference type="SUPFAM" id="SSF49464">
    <property type="entry name" value="Carboxypeptidase regulatory domain-like"/>
    <property type="match status" value="1"/>
</dbReference>
<evidence type="ECO:0000256" key="6">
    <source>
        <dbReference type="ARBA" id="ARBA00023136"/>
    </source>
</evidence>
<feature type="domain" description="TonB-dependent receptor-like beta-barrel" evidence="11">
    <location>
        <begin position="558"/>
        <end position="1089"/>
    </location>
</feature>
<evidence type="ECO:0000256" key="8">
    <source>
        <dbReference type="PROSITE-ProRule" id="PRU01360"/>
    </source>
</evidence>
<evidence type="ECO:0000256" key="4">
    <source>
        <dbReference type="ARBA" id="ARBA00022692"/>
    </source>
</evidence>
<proteinExistence type="inferred from homology"/>
<keyword evidence="6 8" id="KW-0472">Membrane</keyword>
<keyword evidence="2 8" id="KW-0813">Transport</keyword>
<dbReference type="Pfam" id="PF13715">
    <property type="entry name" value="CarbopepD_reg_2"/>
    <property type="match status" value="1"/>
</dbReference>
<dbReference type="Pfam" id="PF00593">
    <property type="entry name" value="TonB_dep_Rec_b-barrel"/>
    <property type="match status" value="1"/>
</dbReference>
<keyword evidence="14" id="KW-1185">Reference proteome</keyword>
<dbReference type="NCBIfam" id="TIGR04057">
    <property type="entry name" value="SusC_RagA_signa"/>
    <property type="match status" value="1"/>
</dbReference>
<feature type="domain" description="TonB-dependent receptor plug" evidence="12">
    <location>
        <begin position="209"/>
        <end position="349"/>
    </location>
</feature>
<comment type="caution">
    <text evidence="13">The sequence shown here is derived from an EMBL/GenBank/DDBJ whole genome shotgun (WGS) entry which is preliminary data.</text>
</comment>
<evidence type="ECO:0000256" key="10">
    <source>
        <dbReference type="SAM" id="SignalP"/>
    </source>
</evidence>
<evidence type="ECO:0000256" key="2">
    <source>
        <dbReference type="ARBA" id="ARBA00022448"/>
    </source>
</evidence>
<keyword evidence="3 8" id="KW-1134">Transmembrane beta strand</keyword>
<gene>
    <name evidence="13" type="ORF">ABR189_23340</name>
</gene>
<evidence type="ECO:0000259" key="12">
    <source>
        <dbReference type="Pfam" id="PF07715"/>
    </source>
</evidence>
<dbReference type="Proteomes" id="UP001549749">
    <property type="component" value="Unassembled WGS sequence"/>
</dbReference>
<dbReference type="Pfam" id="PF07715">
    <property type="entry name" value="Plug"/>
    <property type="match status" value="1"/>
</dbReference>
<evidence type="ECO:0000313" key="14">
    <source>
        <dbReference type="Proteomes" id="UP001549749"/>
    </source>
</evidence>
<dbReference type="RefSeq" id="WP_354662905.1">
    <property type="nucleotide sequence ID" value="NZ_JBEXAC010000002.1"/>
</dbReference>
<dbReference type="InterPro" id="IPR023996">
    <property type="entry name" value="TonB-dep_OMP_SusC/RagA"/>
</dbReference>
<feature type="signal peptide" evidence="10">
    <location>
        <begin position="1"/>
        <end position="20"/>
    </location>
</feature>
<keyword evidence="4 8" id="KW-0812">Transmembrane</keyword>
<accession>A0ABV2TCI7</accession>
<evidence type="ECO:0000256" key="1">
    <source>
        <dbReference type="ARBA" id="ARBA00004571"/>
    </source>
</evidence>
<evidence type="ECO:0000313" key="13">
    <source>
        <dbReference type="EMBL" id="MET7000345.1"/>
    </source>
</evidence>
<reference evidence="13 14" key="1">
    <citation type="submission" date="2024-06" db="EMBL/GenBank/DDBJ databases">
        <title>Chitinophaga defluvii sp. nov., isolated from municipal sewage.</title>
        <authorList>
            <person name="Zhang L."/>
        </authorList>
    </citation>
    <scope>NUCLEOTIDE SEQUENCE [LARGE SCALE GENOMIC DNA]</scope>
    <source>
        <strain evidence="13 14">H8</strain>
    </source>
</reference>
<comment type="similarity">
    <text evidence="8 9">Belongs to the TonB-dependent receptor family.</text>
</comment>
<dbReference type="InterPro" id="IPR000531">
    <property type="entry name" value="Beta-barrel_TonB"/>
</dbReference>
<dbReference type="InterPro" id="IPR036942">
    <property type="entry name" value="Beta-barrel_TonB_sf"/>
</dbReference>
<dbReference type="SUPFAM" id="SSF56935">
    <property type="entry name" value="Porins"/>
    <property type="match status" value="1"/>
</dbReference>
<comment type="subcellular location">
    <subcellularLocation>
        <location evidence="1 8">Cell outer membrane</location>
        <topology evidence="1 8">Multi-pass membrane protein</topology>
    </subcellularLocation>
</comment>
<evidence type="ECO:0000259" key="11">
    <source>
        <dbReference type="Pfam" id="PF00593"/>
    </source>
</evidence>